<dbReference type="InterPro" id="IPR026464">
    <property type="entry name" value="NosD_copper_fam"/>
</dbReference>
<dbReference type="RefSeq" id="WP_124197087.1">
    <property type="nucleotide sequence ID" value="NZ_REGA01000020.1"/>
</dbReference>
<dbReference type="NCBIfam" id="TIGR03804">
    <property type="entry name" value="para_beta_helix"/>
    <property type="match status" value="2"/>
</dbReference>
<dbReference type="AlphaFoldDB" id="A0A3N6LVQ1"/>
<evidence type="ECO:0000313" key="3">
    <source>
        <dbReference type="EMBL" id="RQG91814.1"/>
    </source>
</evidence>
<reference evidence="3 4" key="1">
    <citation type="submission" date="2018-10" db="EMBL/GenBank/DDBJ databases">
        <title>Natrarchaeobius chitinivorans gen. nov., sp. nov., and Natrarchaeobius haloalkaliphilus sp. nov., alkaliphilic, chitin-utilizing haloarchaea from hypersaline alkaline lakes.</title>
        <authorList>
            <person name="Sorokin D.Y."/>
            <person name="Elcheninov A.G."/>
            <person name="Kostrikina N.A."/>
            <person name="Bale N.J."/>
            <person name="Sinninghe Damste J.S."/>
            <person name="Khijniak T.V."/>
            <person name="Kublanov I.V."/>
            <person name="Toshchakov S.V."/>
        </authorList>
    </citation>
    <scope>NUCLEOTIDE SEQUENCE [LARGE SCALE GENOMIC DNA]</scope>
    <source>
        <strain evidence="3 4">AArcht4T</strain>
    </source>
</reference>
<dbReference type="SMART" id="SM00722">
    <property type="entry name" value="CASH"/>
    <property type="match status" value="2"/>
</dbReference>
<dbReference type="InterPro" id="IPR011050">
    <property type="entry name" value="Pectin_lyase_fold/virulence"/>
</dbReference>
<name>A0A3N6LVQ1_NATCH</name>
<dbReference type="Gene3D" id="2.160.20.10">
    <property type="entry name" value="Single-stranded right-handed beta-helix, Pectin lyase-like"/>
    <property type="match status" value="1"/>
</dbReference>
<comment type="caution">
    <text evidence="3">The sequence shown here is derived from an EMBL/GenBank/DDBJ whole genome shotgun (WGS) entry which is preliminary data.</text>
</comment>
<dbReference type="Pfam" id="PF05048">
    <property type="entry name" value="NosD"/>
    <property type="match status" value="1"/>
</dbReference>
<proteinExistence type="predicted"/>
<feature type="domain" description="Carbohydrate-binding/sugar hydrolysis" evidence="2">
    <location>
        <begin position="63"/>
        <end position="227"/>
    </location>
</feature>
<dbReference type="InterPro" id="IPR012334">
    <property type="entry name" value="Pectin_lyas_fold"/>
</dbReference>
<feature type="domain" description="Carbohydrate-binding/sugar hydrolysis" evidence="2">
    <location>
        <begin position="233"/>
        <end position="396"/>
    </location>
</feature>
<keyword evidence="4" id="KW-1185">Reference proteome</keyword>
<dbReference type="InterPro" id="IPR022441">
    <property type="entry name" value="Para_beta_helix_rpt-2"/>
</dbReference>
<dbReference type="InterPro" id="IPR007742">
    <property type="entry name" value="NosD_dom"/>
</dbReference>
<evidence type="ECO:0000256" key="1">
    <source>
        <dbReference type="SAM" id="MobiDB-lite"/>
    </source>
</evidence>
<dbReference type="InterPro" id="IPR006633">
    <property type="entry name" value="Carb-bd_sugar_hydrolysis-dom"/>
</dbReference>
<organism evidence="3 4">
    <name type="scientific">Natrarchaeobius chitinivorans</name>
    <dbReference type="NCBI Taxonomy" id="1679083"/>
    <lineage>
        <taxon>Archaea</taxon>
        <taxon>Methanobacteriati</taxon>
        <taxon>Methanobacteriota</taxon>
        <taxon>Stenosarchaea group</taxon>
        <taxon>Halobacteria</taxon>
        <taxon>Halobacteriales</taxon>
        <taxon>Natrialbaceae</taxon>
        <taxon>Natrarchaeobius</taxon>
    </lineage>
</organism>
<dbReference type="EMBL" id="REGA01000020">
    <property type="protein sequence ID" value="RQG91814.1"/>
    <property type="molecule type" value="Genomic_DNA"/>
</dbReference>
<dbReference type="InterPro" id="IPR006626">
    <property type="entry name" value="PbH1"/>
</dbReference>
<gene>
    <name evidence="3" type="primary">nosD</name>
    <name evidence="3" type="ORF">EA473_18640</name>
</gene>
<feature type="region of interest" description="Disordered" evidence="1">
    <location>
        <begin position="29"/>
        <end position="59"/>
    </location>
</feature>
<accession>A0A3N6LVQ1</accession>
<evidence type="ECO:0000313" key="4">
    <source>
        <dbReference type="Proteomes" id="UP000282323"/>
    </source>
</evidence>
<protein>
    <submittedName>
        <fullName evidence="3">Nitrous oxide reductase family maturation protein NosD</fullName>
    </submittedName>
</protein>
<evidence type="ECO:0000259" key="2">
    <source>
        <dbReference type="SMART" id="SM00722"/>
    </source>
</evidence>
<dbReference type="OrthoDB" id="29186at2157"/>
<dbReference type="SMART" id="SM00710">
    <property type="entry name" value="PbH1"/>
    <property type="match status" value="8"/>
</dbReference>
<dbReference type="SUPFAM" id="SSF51126">
    <property type="entry name" value="Pectin lyase-like"/>
    <property type="match status" value="1"/>
</dbReference>
<dbReference type="NCBIfam" id="TIGR04247">
    <property type="entry name" value="NosD_copper_fam"/>
    <property type="match status" value="1"/>
</dbReference>
<sequence>MKFDRESWFVAIAVAVLVVSLAAAAVAATDGSGSDGHEATVEGWTPDVGDVDDAEPPTEPGVATVGDREYDSLQAAIDAAKSGETIALEGQFDERVTVETADLTLEATGEGASIDGGGEDTVVHIAAENVTLDGVWVRESGHERSNEDAAVHVNGSGSTLSDVRITETTYGVWIGEAEDVTVADATIVGREDVPETERGNGIHLDRADGAELHDNRITTVRDGIYFSWSEEVVASGNAMWDLRYGVHYMYSDDNRLEDNVAFDNDVGYALMVSQNLTIVNNTAVNNDGPSGQGILVKGVDYSEIRGNAVVANGNGFYVYNAHGNDIVDNLVLENEVGVQFTAGSSDERVVGNSFIANGQSAYAPTNAQIHWNDTDRGNYWSDARPLDLDGDGTSETRHQPAGTVERLVHEQPQAAVFAESAAFDAVRMAESSFPVLESPGVVDHRPLAESPHDEWREYYANHDY</sequence>
<dbReference type="Proteomes" id="UP000282323">
    <property type="component" value="Unassembled WGS sequence"/>
</dbReference>